<proteinExistence type="predicted"/>
<accession>A0A8J6T7D5</accession>
<dbReference type="Proteomes" id="UP000650524">
    <property type="component" value="Unassembled WGS sequence"/>
</dbReference>
<sequence length="258" mass="28431">MKTLNVTLAMIVVLAVASTGYAEVIKYRGSSTVGQFIYDAAKVYNRSTFDIDTKSESSGGEDSAATGRTDLGGVARDVRQKILDKGVKKFLIGKDAIGILVHPSNPVAKLSKEQLSSIFTGEITNWKEVGGRDIDIDVYIVNPRSATRKVFKQTVLGDKKYAGKRIKTIRPDQRIIEEVERNPAGIGQLSFSFLEGANVKRIWPDGEEPSVNNPNYPITRNLHLVTKGDPKGEIKEFIDWVLSPEGQKVVKIHFIGVK</sequence>
<name>A0A8J6T7D5_9DELT</name>
<organism evidence="3 4">
    <name type="scientific">Candidatus Desulfacyla euxinica</name>
    <dbReference type="NCBI Taxonomy" id="2841693"/>
    <lineage>
        <taxon>Bacteria</taxon>
        <taxon>Deltaproteobacteria</taxon>
        <taxon>Candidatus Desulfacyla</taxon>
    </lineage>
</organism>
<comment type="caution">
    <text evidence="3">The sequence shown here is derived from an EMBL/GenBank/DDBJ whole genome shotgun (WGS) entry which is preliminary data.</text>
</comment>
<dbReference type="CDD" id="cd13653">
    <property type="entry name" value="PBP2_phosphate_like_1"/>
    <property type="match status" value="1"/>
</dbReference>
<dbReference type="Gene3D" id="3.40.190.10">
    <property type="entry name" value="Periplasmic binding protein-like II"/>
    <property type="match status" value="2"/>
</dbReference>
<reference evidence="3 4" key="1">
    <citation type="submission" date="2020-08" db="EMBL/GenBank/DDBJ databases">
        <title>Bridging the membrane lipid divide: bacteria of the FCB group superphylum have the potential to synthesize archaeal ether lipids.</title>
        <authorList>
            <person name="Villanueva L."/>
            <person name="Von Meijenfeldt F.A.B."/>
            <person name="Westbye A.B."/>
            <person name="Yadav S."/>
            <person name="Hopmans E.C."/>
            <person name="Dutilh B.E."/>
            <person name="Sinninghe Damste J.S."/>
        </authorList>
    </citation>
    <scope>NUCLEOTIDE SEQUENCE [LARGE SCALE GENOMIC DNA]</scope>
    <source>
        <strain evidence="3">NIOZ-UU27</strain>
    </source>
</reference>
<dbReference type="EMBL" id="JACNJD010000183">
    <property type="protein sequence ID" value="MBC8177054.1"/>
    <property type="molecule type" value="Genomic_DNA"/>
</dbReference>
<protein>
    <submittedName>
        <fullName evidence="3">Phosphate ABC transporter substrate-binding protein</fullName>
    </submittedName>
</protein>
<feature type="domain" description="PBP" evidence="2">
    <location>
        <begin position="23"/>
        <end position="245"/>
    </location>
</feature>
<dbReference type="Pfam" id="PF12849">
    <property type="entry name" value="PBP_like_2"/>
    <property type="match status" value="1"/>
</dbReference>
<dbReference type="PANTHER" id="PTHR30570">
    <property type="entry name" value="PERIPLASMIC PHOSPHATE BINDING COMPONENT OF PHOSPHATE ABC TRANSPORTER"/>
    <property type="match status" value="1"/>
</dbReference>
<evidence type="ECO:0000313" key="3">
    <source>
        <dbReference type="EMBL" id="MBC8177054.1"/>
    </source>
</evidence>
<evidence type="ECO:0000256" key="1">
    <source>
        <dbReference type="ARBA" id="ARBA00022729"/>
    </source>
</evidence>
<evidence type="ECO:0000259" key="2">
    <source>
        <dbReference type="Pfam" id="PF12849"/>
    </source>
</evidence>
<dbReference type="InterPro" id="IPR024370">
    <property type="entry name" value="PBP_domain"/>
</dbReference>
<dbReference type="SUPFAM" id="SSF53850">
    <property type="entry name" value="Periplasmic binding protein-like II"/>
    <property type="match status" value="1"/>
</dbReference>
<gene>
    <name evidence="3" type="ORF">H8E19_06570</name>
</gene>
<keyword evidence="1" id="KW-0732">Signal</keyword>
<dbReference type="PANTHER" id="PTHR30570:SF1">
    <property type="entry name" value="PHOSPHATE-BINDING PROTEIN PSTS"/>
    <property type="match status" value="1"/>
</dbReference>
<dbReference type="InterPro" id="IPR050811">
    <property type="entry name" value="Phosphate_ABC_transporter"/>
</dbReference>
<evidence type="ECO:0000313" key="4">
    <source>
        <dbReference type="Proteomes" id="UP000650524"/>
    </source>
</evidence>
<dbReference type="AlphaFoldDB" id="A0A8J6T7D5"/>